<protein>
    <submittedName>
        <fullName evidence="2">Uncharacterized protein</fullName>
    </submittedName>
</protein>
<accession>A0ABQ9ZNT8</accession>
<sequence length="98" mass="10945">MITLEGEEATHKSELTVNRSRKNLSETFHPFPASLSHSPDSVRNRTFTTQHALPMLNHRAVSHINILTVSLSHLRLQIQLDAVKHGMAAIGSHKTTMI</sequence>
<gene>
    <name evidence="2" type="ORF">OUZ56_027073</name>
</gene>
<proteinExistence type="predicted"/>
<organism evidence="2 3">
    <name type="scientific">Daphnia magna</name>
    <dbReference type="NCBI Taxonomy" id="35525"/>
    <lineage>
        <taxon>Eukaryota</taxon>
        <taxon>Metazoa</taxon>
        <taxon>Ecdysozoa</taxon>
        <taxon>Arthropoda</taxon>
        <taxon>Crustacea</taxon>
        <taxon>Branchiopoda</taxon>
        <taxon>Diplostraca</taxon>
        <taxon>Cladocera</taxon>
        <taxon>Anomopoda</taxon>
        <taxon>Daphniidae</taxon>
        <taxon>Daphnia</taxon>
    </lineage>
</organism>
<dbReference type="Proteomes" id="UP001234178">
    <property type="component" value="Unassembled WGS sequence"/>
</dbReference>
<evidence type="ECO:0000313" key="3">
    <source>
        <dbReference type="Proteomes" id="UP001234178"/>
    </source>
</evidence>
<name>A0ABQ9ZNT8_9CRUS</name>
<evidence type="ECO:0000313" key="2">
    <source>
        <dbReference type="EMBL" id="KAK4014551.1"/>
    </source>
</evidence>
<feature type="region of interest" description="Disordered" evidence="1">
    <location>
        <begin position="1"/>
        <end position="22"/>
    </location>
</feature>
<dbReference type="EMBL" id="JAOYFB010000004">
    <property type="protein sequence ID" value="KAK4014551.1"/>
    <property type="molecule type" value="Genomic_DNA"/>
</dbReference>
<keyword evidence="3" id="KW-1185">Reference proteome</keyword>
<comment type="caution">
    <text evidence="2">The sequence shown here is derived from an EMBL/GenBank/DDBJ whole genome shotgun (WGS) entry which is preliminary data.</text>
</comment>
<evidence type="ECO:0000256" key="1">
    <source>
        <dbReference type="SAM" id="MobiDB-lite"/>
    </source>
</evidence>
<reference evidence="2 3" key="1">
    <citation type="journal article" date="2023" name="Nucleic Acids Res.">
        <title>The hologenome of Daphnia magna reveals possible DNA methylation and microbiome-mediated evolution of the host genome.</title>
        <authorList>
            <person name="Chaturvedi A."/>
            <person name="Li X."/>
            <person name="Dhandapani V."/>
            <person name="Marshall H."/>
            <person name="Kissane S."/>
            <person name="Cuenca-Cambronero M."/>
            <person name="Asole G."/>
            <person name="Calvet F."/>
            <person name="Ruiz-Romero M."/>
            <person name="Marangio P."/>
            <person name="Guigo R."/>
            <person name="Rago D."/>
            <person name="Mirbahai L."/>
            <person name="Eastwood N."/>
            <person name="Colbourne J.K."/>
            <person name="Zhou J."/>
            <person name="Mallon E."/>
            <person name="Orsini L."/>
        </authorList>
    </citation>
    <scope>NUCLEOTIDE SEQUENCE [LARGE SCALE GENOMIC DNA]</scope>
    <source>
        <strain evidence="2">LRV0_1</strain>
    </source>
</reference>